<dbReference type="GO" id="GO:0016757">
    <property type="term" value="F:glycosyltransferase activity"/>
    <property type="evidence" value="ECO:0007669"/>
    <property type="project" value="InterPro"/>
</dbReference>
<accession>A0A1S2VPT6</accession>
<feature type="domain" description="Glycosyltransferase subfamily 4-like N-terminal" evidence="2">
    <location>
        <begin position="15"/>
        <end position="190"/>
    </location>
</feature>
<proteinExistence type="predicted"/>
<dbReference type="RefSeq" id="WP_071501285.1">
    <property type="nucleotide sequence ID" value="NZ_MORL01000001.1"/>
</dbReference>
<dbReference type="AlphaFoldDB" id="A0A1S2VPT6"/>
<keyword evidence="4" id="KW-1185">Reference proteome</keyword>
<comment type="caution">
    <text evidence="3">The sequence shown here is derived from an EMBL/GenBank/DDBJ whole genome shotgun (WGS) entry which is preliminary data.</text>
</comment>
<dbReference type="Pfam" id="PF13439">
    <property type="entry name" value="Glyco_transf_4"/>
    <property type="match status" value="1"/>
</dbReference>
<evidence type="ECO:0000259" key="1">
    <source>
        <dbReference type="Pfam" id="PF00534"/>
    </source>
</evidence>
<dbReference type="EMBL" id="MORL01000001">
    <property type="protein sequence ID" value="OIN60781.1"/>
    <property type="molecule type" value="Genomic_DNA"/>
</dbReference>
<dbReference type="Gene3D" id="3.40.50.2000">
    <property type="entry name" value="Glycogen Phosphorylase B"/>
    <property type="match status" value="2"/>
</dbReference>
<organism evidence="3 4">
    <name type="scientific">Arsenicibacter rosenii</name>
    <dbReference type="NCBI Taxonomy" id="1750698"/>
    <lineage>
        <taxon>Bacteria</taxon>
        <taxon>Pseudomonadati</taxon>
        <taxon>Bacteroidota</taxon>
        <taxon>Cytophagia</taxon>
        <taxon>Cytophagales</taxon>
        <taxon>Spirosomataceae</taxon>
        <taxon>Arsenicibacter</taxon>
    </lineage>
</organism>
<dbReference type="CDD" id="cd03801">
    <property type="entry name" value="GT4_PimA-like"/>
    <property type="match status" value="1"/>
</dbReference>
<evidence type="ECO:0000259" key="2">
    <source>
        <dbReference type="Pfam" id="PF13439"/>
    </source>
</evidence>
<reference evidence="3 4" key="1">
    <citation type="submission" date="2016-10" db="EMBL/GenBank/DDBJ databases">
        <title>Arsenicibacter rosenii gen. nov., sp. nov., an efficient arsenic-methylating bacterium isolated from an arsenic-contaminated paddy soil.</title>
        <authorList>
            <person name="Huang K."/>
        </authorList>
    </citation>
    <scope>NUCLEOTIDE SEQUENCE [LARGE SCALE GENOMIC DNA]</scope>
    <source>
        <strain evidence="3 4">SM-1</strain>
    </source>
</reference>
<protein>
    <submittedName>
        <fullName evidence="3">Glycosyl transferase family 1</fullName>
    </submittedName>
</protein>
<dbReference type="PANTHER" id="PTHR12526:SF630">
    <property type="entry name" value="GLYCOSYLTRANSFERASE"/>
    <property type="match status" value="1"/>
</dbReference>
<evidence type="ECO:0000313" key="3">
    <source>
        <dbReference type="EMBL" id="OIN60781.1"/>
    </source>
</evidence>
<dbReference type="InterPro" id="IPR028098">
    <property type="entry name" value="Glyco_trans_4-like_N"/>
</dbReference>
<dbReference type="OrthoDB" id="655095at2"/>
<keyword evidence="3" id="KW-0808">Transferase</keyword>
<dbReference type="PANTHER" id="PTHR12526">
    <property type="entry name" value="GLYCOSYLTRANSFERASE"/>
    <property type="match status" value="1"/>
</dbReference>
<dbReference type="InterPro" id="IPR001296">
    <property type="entry name" value="Glyco_trans_1"/>
</dbReference>
<sequence>MKTILLIGHDANRAGAQLVLLQLMRLLKQEGIQMHLLLGTGGPLLEEYQQVASVTVWPANSDQHVVNPLVDKVLGKIGLWDSMFRQQQQRQQAHLRQSLHLDKTDLILVNTVSSSRWFYALGLGDVLPGRAKKIPVITFAHELAMSVSMYTKPGELTYLLDHTDHLLAVSKATASYYVDRLHVDPKRITLFTLIDTPSLQQQVEQARHQPTPLPALGIPADAIVVGGCGLAEWRKGNDLFVTLARLVSRRPVKRPVHFVWVGMKPGGYRDDLWLDVQKAGLTDIVHFVEPTPEVLRYMAGFHMLALTSREDPYPLVVLEAGLSQVPVLCFEGAGGSPELVERDGGVVVPYLDIEAMADSVAWLADDDKTRTEFGKQLRVKVLQRHPANQSVAVLLHLIGELA</sequence>
<gene>
    <name evidence="3" type="ORF">BLX24_01395</name>
</gene>
<feature type="domain" description="Glycosyl transferase family 1" evidence="1">
    <location>
        <begin position="218"/>
        <end position="376"/>
    </location>
</feature>
<name>A0A1S2VPT6_9BACT</name>
<evidence type="ECO:0000313" key="4">
    <source>
        <dbReference type="Proteomes" id="UP000181790"/>
    </source>
</evidence>
<dbReference type="SUPFAM" id="SSF53756">
    <property type="entry name" value="UDP-Glycosyltransferase/glycogen phosphorylase"/>
    <property type="match status" value="1"/>
</dbReference>
<dbReference type="Pfam" id="PF00534">
    <property type="entry name" value="Glycos_transf_1"/>
    <property type="match status" value="1"/>
</dbReference>
<dbReference type="Proteomes" id="UP000181790">
    <property type="component" value="Unassembled WGS sequence"/>
</dbReference>